<organism evidence="1 3">
    <name type="scientific">Volvox reticuliferus</name>
    <dbReference type="NCBI Taxonomy" id="1737510"/>
    <lineage>
        <taxon>Eukaryota</taxon>
        <taxon>Viridiplantae</taxon>
        <taxon>Chlorophyta</taxon>
        <taxon>core chlorophytes</taxon>
        <taxon>Chlorophyceae</taxon>
        <taxon>CS clade</taxon>
        <taxon>Chlamydomonadales</taxon>
        <taxon>Volvocaceae</taxon>
        <taxon>Volvox</taxon>
    </lineage>
</organism>
<keyword evidence="3" id="KW-1185">Reference proteome</keyword>
<comment type="caution">
    <text evidence="1">The sequence shown here is derived from an EMBL/GenBank/DDBJ whole genome shotgun (WGS) entry which is preliminary data.</text>
</comment>
<dbReference type="EMBL" id="BNCP01000015">
    <property type="protein sequence ID" value="GIL79379.1"/>
    <property type="molecule type" value="Genomic_DNA"/>
</dbReference>
<dbReference type="OrthoDB" id="539105at2759"/>
<evidence type="ECO:0000313" key="3">
    <source>
        <dbReference type="Proteomes" id="UP000747110"/>
    </source>
</evidence>
<sequence>MYVIRPRLIRFEDLSGTLKLTSGMQAIAEANISSTSSLSLRKDDIMNKLDKLAGAVHESRVNMQKRLDIRTRSVEDMLEAMGGRLAMETHVSSQKANWKFQGVKEAFMGELSRLRGVRELLERDLASESSTTVKDVKALKAKIRALNASICQVEQELMSGVQQLARLHENAAKLATKAAAQLPHIESDLRDYMSGHPEPLEPALEGMDEPELLQLLAEEEARAAWLEQQGASSTATWAAEETRYTTLQGAICAALNEIRDLEEECNVMAKKYYEQHEDRLQKFHALAATISRLTGVEVLEQEPNLLRVIMTQTIPRGMDLRENSLRTGSTSPSAAAKVQDSTCDAVVAEHVLVIESEGPGSAQLCTATLDPAVVEIDELVQAARDAQAAGGFFAIYPLSVLVLDVKARIRKHCRRQLLLGDANNLYPLQPTSVSPELLRCALPNKVEVEILVPMAWPEEPGARLQLVEMQAPRISQDSAPLLARLQQELKNACSSPGRADAVARRHQLQNCSLRELLDWVYGRLVTEQSLGLQTA</sequence>
<accession>A0A8J4FKZ4</accession>
<reference evidence="1" key="1">
    <citation type="journal article" date="2021" name="Proc. Natl. Acad. Sci. U.S.A.">
        <title>Three genomes in the algal genus Volvox reveal the fate of a haploid sex-determining region after a transition to homothallism.</title>
        <authorList>
            <person name="Yamamoto K."/>
            <person name="Hamaji T."/>
            <person name="Kawai-Toyooka H."/>
            <person name="Matsuzaki R."/>
            <person name="Takahashi F."/>
            <person name="Nishimura Y."/>
            <person name="Kawachi M."/>
            <person name="Noguchi H."/>
            <person name="Minakuchi Y."/>
            <person name="Umen J.G."/>
            <person name="Toyoda A."/>
            <person name="Nozaki H."/>
        </authorList>
    </citation>
    <scope>NUCLEOTIDE SEQUENCE</scope>
    <source>
        <strain evidence="2">NIES-3785</strain>
        <strain evidence="1">NIES-3786</strain>
    </source>
</reference>
<gene>
    <name evidence="1" type="ORF">Vretifemale_8740</name>
    <name evidence="2" type="ORF">Vretimale_16550</name>
</gene>
<dbReference type="EMBL" id="BNCQ01000048">
    <property type="protein sequence ID" value="GIM13410.1"/>
    <property type="molecule type" value="Genomic_DNA"/>
</dbReference>
<evidence type="ECO:0000313" key="1">
    <source>
        <dbReference type="EMBL" id="GIL79379.1"/>
    </source>
</evidence>
<evidence type="ECO:0000313" key="2">
    <source>
        <dbReference type="EMBL" id="GIM13410.1"/>
    </source>
</evidence>
<dbReference type="AlphaFoldDB" id="A0A8J4FKZ4"/>
<protein>
    <submittedName>
        <fullName evidence="1">Uncharacterized protein</fullName>
    </submittedName>
</protein>
<dbReference type="Proteomes" id="UP000722791">
    <property type="component" value="Unassembled WGS sequence"/>
</dbReference>
<dbReference type="Proteomes" id="UP000747110">
    <property type="component" value="Unassembled WGS sequence"/>
</dbReference>
<name>A0A8J4FKZ4_9CHLO</name>
<proteinExistence type="predicted"/>